<organism evidence="12 13">
    <name type="scientific">Blepharisma stoltei</name>
    <dbReference type="NCBI Taxonomy" id="1481888"/>
    <lineage>
        <taxon>Eukaryota</taxon>
        <taxon>Sar</taxon>
        <taxon>Alveolata</taxon>
        <taxon>Ciliophora</taxon>
        <taxon>Postciliodesmatophora</taxon>
        <taxon>Heterotrichea</taxon>
        <taxon>Heterotrichida</taxon>
        <taxon>Blepharismidae</taxon>
        <taxon>Blepharisma</taxon>
    </lineage>
</organism>
<accession>A0AAU9J5S9</accession>
<comment type="similarity">
    <text evidence="9">Belongs to the protein kinase superfamily. Ser/Thr protein kinase family. CDPK subfamily.</text>
</comment>
<dbReference type="PANTHER" id="PTHR24349">
    <property type="entry name" value="SERINE/THREONINE-PROTEIN KINASE"/>
    <property type="match status" value="1"/>
</dbReference>
<dbReference type="GO" id="GO:0004674">
    <property type="term" value="F:protein serine/threonine kinase activity"/>
    <property type="evidence" value="ECO:0007669"/>
    <property type="project" value="UniProtKB-KW"/>
</dbReference>
<sequence>MGVCCVSDHHLRVPKLGQPIENSDISACTRLESIRKYYEFVKIIGYGQFGTVREAVKIIKNNNRSIFDRSEMLKGKHYAIKSISKEKIKKGLWMLKRELEILQLVDHPNIVKLYEIFEDSKYIHMVMELCTGGDLLDYLISKGTLLETEVAQIMKSLLGAVNHLHSLKISHRDIKPENCLLVNSEPNAEIKLVDFGMSIKFGDDAMTTMVGTPYYLAPEVLKSKYGKECDVWSFGVLMYLLLSGKQPFKGLDINDLFRKIMIADYNFDDSVWQNISESAKDLIAKMFVLNPELRITISQALKHEWLNSFSADMSARINLEVFNSIKSFKTPSKLWREAMKVLVRNLSEDQLGDLHAAFDEIDISKTGFVTPQDIVQAMKRNGYDVAADEFDLIIRGMSYLGKGKLNYTQFLIAAMDRRRFLDEESLWAIFQHFDIENKGRITVKNLKYALQKAGCFISDDDFNDIIEEFKLQVNEYMDFSQFKEIMTCFSEQITVNNTEDDESAVFERPPAKRLSQRRLTIRRNSQVLEEMSGITHTQS</sequence>
<dbReference type="AlphaFoldDB" id="A0AAU9J5S9"/>
<dbReference type="Gene3D" id="1.10.510.10">
    <property type="entry name" value="Transferase(Phosphotransferase) domain 1"/>
    <property type="match status" value="1"/>
</dbReference>
<dbReference type="Proteomes" id="UP001162131">
    <property type="component" value="Unassembled WGS sequence"/>
</dbReference>
<reference evidence="12" key="1">
    <citation type="submission" date="2021-09" db="EMBL/GenBank/DDBJ databases">
        <authorList>
            <consortium name="AG Swart"/>
            <person name="Singh M."/>
            <person name="Singh A."/>
            <person name="Seah K."/>
            <person name="Emmerich C."/>
        </authorList>
    </citation>
    <scope>NUCLEOTIDE SEQUENCE</scope>
    <source>
        <strain evidence="12">ATCC30299</strain>
    </source>
</reference>
<dbReference type="SUPFAM" id="SSF47473">
    <property type="entry name" value="EF-hand"/>
    <property type="match status" value="1"/>
</dbReference>
<proteinExistence type="inferred from homology"/>
<evidence type="ECO:0000313" key="12">
    <source>
        <dbReference type="EMBL" id="CAG9316029.1"/>
    </source>
</evidence>
<evidence type="ECO:0000256" key="5">
    <source>
        <dbReference type="ARBA" id="ARBA00022741"/>
    </source>
</evidence>
<dbReference type="InterPro" id="IPR018247">
    <property type="entry name" value="EF_Hand_1_Ca_BS"/>
</dbReference>
<dbReference type="Pfam" id="PF00069">
    <property type="entry name" value="Pkinase"/>
    <property type="match status" value="1"/>
</dbReference>
<keyword evidence="3" id="KW-0723">Serine/threonine-protein kinase</keyword>
<dbReference type="PROSITE" id="PS00108">
    <property type="entry name" value="PROTEIN_KINASE_ST"/>
    <property type="match status" value="1"/>
</dbReference>
<dbReference type="SMART" id="SM00220">
    <property type="entry name" value="S_TKc"/>
    <property type="match status" value="1"/>
</dbReference>
<dbReference type="GO" id="GO:0005524">
    <property type="term" value="F:ATP binding"/>
    <property type="evidence" value="ECO:0007669"/>
    <property type="project" value="UniProtKB-KW"/>
</dbReference>
<keyword evidence="6" id="KW-0418">Kinase</keyword>
<keyword evidence="5" id="KW-0547">Nucleotide-binding</keyword>
<dbReference type="InterPro" id="IPR008271">
    <property type="entry name" value="Ser/Thr_kinase_AS"/>
</dbReference>
<dbReference type="Gene3D" id="1.10.238.10">
    <property type="entry name" value="EF-hand"/>
    <property type="match status" value="2"/>
</dbReference>
<dbReference type="InterPro" id="IPR000719">
    <property type="entry name" value="Prot_kinase_dom"/>
</dbReference>
<dbReference type="PROSITE" id="PS50222">
    <property type="entry name" value="EF_HAND_2"/>
    <property type="match status" value="2"/>
</dbReference>
<evidence type="ECO:0000256" key="3">
    <source>
        <dbReference type="ARBA" id="ARBA00022527"/>
    </source>
</evidence>
<gene>
    <name evidence="12" type="ORF">BSTOLATCC_MIC15473</name>
</gene>
<dbReference type="SUPFAM" id="SSF56112">
    <property type="entry name" value="Protein kinase-like (PK-like)"/>
    <property type="match status" value="1"/>
</dbReference>
<evidence type="ECO:0000256" key="8">
    <source>
        <dbReference type="ARBA" id="ARBA00022840"/>
    </source>
</evidence>
<evidence type="ECO:0000256" key="4">
    <source>
        <dbReference type="ARBA" id="ARBA00022679"/>
    </source>
</evidence>
<dbReference type="InterPro" id="IPR011009">
    <property type="entry name" value="Kinase-like_dom_sf"/>
</dbReference>
<dbReference type="FunFam" id="1.10.510.10:FF:000571">
    <property type="entry name" value="Maternal embryonic leucine zipper kinase"/>
    <property type="match status" value="1"/>
</dbReference>
<dbReference type="InterPro" id="IPR011992">
    <property type="entry name" value="EF-hand-dom_pair"/>
</dbReference>
<name>A0AAU9J5S9_9CILI</name>
<feature type="domain" description="EF-hand" evidence="11">
    <location>
        <begin position="349"/>
        <end position="384"/>
    </location>
</feature>
<evidence type="ECO:0000259" key="10">
    <source>
        <dbReference type="PROSITE" id="PS50011"/>
    </source>
</evidence>
<evidence type="ECO:0000256" key="2">
    <source>
        <dbReference type="ARBA" id="ARBA00011245"/>
    </source>
</evidence>
<protein>
    <recommendedName>
        <fullName evidence="14">Calcium-dependent protein kinase</fullName>
    </recommendedName>
</protein>
<keyword evidence="8" id="KW-0067">ATP-binding</keyword>
<evidence type="ECO:0000256" key="1">
    <source>
        <dbReference type="ARBA" id="ARBA00001946"/>
    </source>
</evidence>
<evidence type="ECO:0000313" key="13">
    <source>
        <dbReference type="Proteomes" id="UP001162131"/>
    </source>
</evidence>
<dbReference type="SMART" id="SM00054">
    <property type="entry name" value="EFh"/>
    <property type="match status" value="2"/>
</dbReference>
<dbReference type="EMBL" id="CAJZBQ010000015">
    <property type="protein sequence ID" value="CAG9316029.1"/>
    <property type="molecule type" value="Genomic_DNA"/>
</dbReference>
<feature type="domain" description="EF-hand" evidence="11">
    <location>
        <begin position="421"/>
        <end position="456"/>
    </location>
</feature>
<dbReference type="CDD" id="cd05117">
    <property type="entry name" value="STKc_CAMK"/>
    <property type="match status" value="1"/>
</dbReference>
<keyword evidence="4" id="KW-0808">Transferase</keyword>
<keyword evidence="7" id="KW-0106">Calcium</keyword>
<evidence type="ECO:0000259" key="11">
    <source>
        <dbReference type="PROSITE" id="PS50222"/>
    </source>
</evidence>
<evidence type="ECO:0000256" key="9">
    <source>
        <dbReference type="ARBA" id="ARBA00024334"/>
    </source>
</evidence>
<dbReference type="PROSITE" id="PS50011">
    <property type="entry name" value="PROTEIN_KINASE_DOM"/>
    <property type="match status" value="1"/>
</dbReference>
<comment type="caution">
    <text evidence="12">The sequence shown here is derived from an EMBL/GenBank/DDBJ whole genome shotgun (WGS) entry which is preliminary data.</text>
</comment>
<dbReference type="InterPro" id="IPR002048">
    <property type="entry name" value="EF_hand_dom"/>
</dbReference>
<feature type="domain" description="Protein kinase" evidence="10">
    <location>
        <begin position="38"/>
        <end position="306"/>
    </location>
</feature>
<evidence type="ECO:0000256" key="6">
    <source>
        <dbReference type="ARBA" id="ARBA00022777"/>
    </source>
</evidence>
<dbReference type="InterPro" id="IPR050205">
    <property type="entry name" value="CDPK_Ser/Thr_kinases"/>
</dbReference>
<evidence type="ECO:0008006" key="14">
    <source>
        <dbReference type="Google" id="ProtNLM"/>
    </source>
</evidence>
<comment type="cofactor">
    <cofactor evidence="1">
        <name>Mg(2+)</name>
        <dbReference type="ChEBI" id="CHEBI:18420"/>
    </cofactor>
</comment>
<dbReference type="GO" id="GO:0005509">
    <property type="term" value="F:calcium ion binding"/>
    <property type="evidence" value="ECO:0007669"/>
    <property type="project" value="InterPro"/>
</dbReference>
<evidence type="ECO:0000256" key="7">
    <source>
        <dbReference type="ARBA" id="ARBA00022837"/>
    </source>
</evidence>
<dbReference type="PROSITE" id="PS00018">
    <property type="entry name" value="EF_HAND_1"/>
    <property type="match status" value="1"/>
</dbReference>
<keyword evidence="13" id="KW-1185">Reference proteome</keyword>
<dbReference type="Gene3D" id="3.30.200.20">
    <property type="entry name" value="Phosphorylase Kinase, domain 1"/>
    <property type="match status" value="1"/>
</dbReference>
<comment type="subunit">
    <text evidence="2">Monomer.</text>
</comment>